<evidence type="ECO:0000313" key="8">
    <source>
        <dbReference type="Ensembl" id="ENSRFEP00010003423.1"/>
    </source>
</evidence>
<reference evidence="9" key="3">
    <citation type="submission" date="2018-12" db="EMBL/GenBank/DDBJ databases">
        <title>G10K-VGP greater horseshoe bat female genome, primary haplotype.</title>
        <authorList>
            <person name="Teeling E."/>
            <person name="Myers G."/>
            <person name="Vernes S."/>
            <person name="Pippel M."/>
            <person name="Winkler S."/>
            <person name="Fedrigo O."/>
            <person name="Rhie A."/>
            <person name="Koren S."/>
            <person name="Phillippy A."/>
            <person name="Lewin H."/>
            <person name="Damas J."/>
            <person name="Howe K."/>
            <person name="Mountcastle J."/>
            <person name="Jarvis E.D."/>
        </authorList>
    </citation>
    <scope>NUCLEOTIDE SEQUENCE [LARGE SCALE GENOMIC DNA]</scope>
</reference>
<reference evidence="8" key="4">
    <citation type="submission" date="2025-08" db="UniProtKB">
        <authorList>
            <consortium name="Ensembl"/>
        </authorList>
    </citation>
    <scope>IDENTIFICATION</scope>
</reference>
<feature type="transmembrane region" description="Helical" evidence="7">
    <location>
        <begin position="159"/>
        <end position="178"/>
    </location>
</feature>
<evidence type="ECO:0000256" key="4">
    <source>
        <dbReference type="ARBA" id="ARBA00022989"/>
    </source>
</evidence>
<dbReference type="GO" id="GO:0007166">
    <property type="term" value="P:cell surface receptor signaling pathway"/>
    <property type="evidence" value="ECO:0007669"/>
    <property type="project" value="TreeGrafter"/>
</dbReference>
<feature type="transmembrane region" description="Helical" evidence="7">
    <location>
        <begin position="87"/>
        <end position="116"/>
    </location>
</feature>
<evidence type="ECO:0000256" key="1">
    <source>
        <dbReference type="ARBA" id="ARBA00004141"/>
    </source>
</evidence>
<evidence type="ECO:0000256" key="2">
    <source>
        <dbReference type="ARBA" id="ARBA00009565"/>
    </source>
</evidence>
<dbReference type="InParanoid" id="A0A671DVE9"/>
<proteinExistence type="inferred from homology"/>
<gene>
    <name evidence="8" type="primary">MS4A12</name>
</gene>
<feature type="transmembrane region" description="Helical" evidence="7">
    <location>
        <begin position="128"/>
        <end position="147"/>
    </location>
</feature>
<keyword evidence="9" id="KW-1185">Reference proteome</keyword>
<evidence type="ECO:0000256" key="3">
    <source>
        <dbReference type="ARBA" id="ARBA00022692"/>
    </source>
</evidence>
<dbReference type="GO" id="GO:0005886">
    <property type="term" value="C:plasma membrane"/>
    <property type="evidence" value="ECO:0007669"/>
    <property type="project" value="TreeGrafter"/>
</dbReference>
<dbReference type="Pfam" id="PF04103">
    <property type="entry name" value="CD20"/>
    <property type="match status" value="1"/>
</dbReference>
<dbReference type="InterPro" id="IPR030417">
    <property type="entry name" value="MS4A"/>
</dbReference>
<protein>
    <submittedName>
        <fullName evidence="8">Membrane spanning 4-domains A12</fullName>
    </submittedName>
</protein>
<dbReference type="PANTHER" id="PTHR23320:SF72">
    <property type="entry name" value="MEMBRANE-SPANNING 4-DOMAINS SUBFAMILY A MEMBER 12"/>
    <property type="match status" value="1"/>
</dbReference>
<keyword evidence="4 7" id="KW-1133">Transmembrane helix</keyword>
<keyword evidence="3 7" id="KW-0812">Transmembrane</keyword>
<feature type="transmembrane region" description="Helical" evidence="7">
    <location>
        <begin position="190"/>
        <end position="209"/>
    </location>
</feature>
<reference evidence="8 9" key="1">
    <citation type="journal article" date="2015" name="Annu Rev Anim Biosci">
        <title>The Genome 10K Project: a way forward.</title>
        <authorList>
            <person name="Koepfli K.P."/>
            <person name="Paten B."/>
            <person name="O'Brien S.J."/>
            <person name="Koepfli K.P."/>
            <person name="Paten B."/>
            <person name="Antunes A."/>
            <person name="Belov K."/>
            <person name="Bustamante C."/>
            <person name="Castoe T.A."/>
            <person name="Clawson H."/>
            <person name="Crawford A.J."/>
            <person name="Diekhans M."/>
            <person name="Distel D."/>
            <person name="Durbin R."/>
            <person name="Earl D."/>
            <person name="Fujita M.K."/>
            <person name="Gamble T."/>
            <person name="Georges A."/>
            <person name="Gemmell N."/>
            <person name="Gilbert M.T."/>
            <person name="Graves J.M."/>
            <person name="Green R.E."/>
            <person name="Hickey G."/>
            <person name="Jarvis E.D."/>
            <person name="Johnson W."/>
            <person name="Komissarov A."/>
            <person name="Korf I."/>
            <person name="Kuhn R."/>
            <person name="Larkin D.M."/>
            <person name="Lewin H."/>
            <person name="Lopez J.V."/>
            <person name="Ma J."/>
            <person name="Marques-Bonet T."/>
            <person name="Miller W."/>
            <person name="Murphy R."/>
            <person name="Pevzner P."/>
            <person name="Shapiro B."/>
            <person name="Steiner C."/>
            <person name="Tamazian G."/>
            <person name="Venkatesh B."/>
            <person name="Wang J."/>
            <person name="Wayne R."/>
            <person name="Wiley E."/>
            <person name="Yang H."/>
            <person name="Zhang G."/>
            <person name="Haussler D."/>
            <person name="Ryder O."/>
            <person name="O'Brien S.J."/>
        </authorList>
    </citation>
    <scope>NUCLEOTIDE SEQUENCE</scope>
</reference>
<dbReference type="AlphaFoldDB" id="A0A671DVE9"/>
<organism evidence="8 9">
    <name type="scientific">Rhinolophus ferrumequinum</name>
    <name type="common">Greater horseshoe bat</name>
    <dbReference type="NCBI Taxonomy" id="59479"/>
    <lineage>
        <taxon>Eukaryota</taxon>
        <taxon>Metazoa</taxon>
        <taxon>Chordata</taxon>
        <taxon>Craniata</taxon>
        <taxon>Vertebrata</taxon>
        <taxon>Euteleostomi</taxon>
        <taxon>Mammalia</taxon>
        <taxon>Eutheria</taxon>
        <taxon>Laurasiatheria</taxon>
        <taxon>Chiroptera</taxon>
        <taxon>Yinpterochiroptera</taxon>
        <taxon>Rhinolophoidea</taxon>
        <taxon>Rhinolophidae</taxon>
        <taxon>Rhinolophinae</taxon>
        <taxon>Rhinolophus</taxon>
    </lineage>
</organism>
<sequence length="268" mass="28822">MMSAKPTTHPRPYEATHNPYLASNSLASGPQPLPSFISLGNQAQSGQPHVITSPGIFANSPQGQGNVQIITPAIGTTTTNFKEEMKILGAIQIVTGLTHIGFGIILGLMNVIYASVLGFASLTFISGYPFWGGLSFIITGALSISASRNFSLCMIKGSLGMNIVSAIFSFLGMILFLVDVSINGQPNQDYWAVLSGKGISAMLIIFSLAEFSITCTTAHFASQLVANTTGKFANKNITKDERHNHLEEMLIIWLHVCVQKSLQQMHLC</sequence>
<name>A0A671DVE9_RHIFE</name>
<evidence type="ECO:0000256" key="7">
    <source>
        <dbReference type="SAM" id="Phobius"/>
    </source>
</evidence>
<feature type="region of interest" description="Disordered" evidence="6">
    <location>
        <begin position="1"/>
        <end position="21"/>
    </location>
</feature>
<keyword evidence="5 7" id="KW-0472">Membrane</keyword>
<reference evidence="8" key="5">
    <citation type="submission" date="2025-09" db="UniProtKB">
        <authorList>
            <consortium name="Ensembl"/>
        </authorList>
    </citation>
    <scope>IDENTIFICATION</scope>
</reference>
<dbReference type="Proteomes" id="UP000472240">
    <property type="component" value="Chromosome 11"/>
</dbReference>
<dbReference type="GeneTree" id="ENSGT00940000162443"/>
<evidence type="ECO:0000313" key="9">
    <source>
        <dbReference type="Proteomes" id="UP000472240"/>
    </source>
</evidence>
<accession>A0A671DVE9</accession>
<comment type="subcellular location">
    <subcellularLocation>
        <location evidence="1">Membrane</location>
        <topology evidence="1">Multi-pass membrane protein</topology>
    </subcellularLocation>
</comment>
<dbReference type="InterPro" id="IPR007237">
    <property type="entry name" value="CD20-like"/>
</dbReference>
<evidence type="ECO:0000256" key="6">
    <source>
        <dbReference type="SAM" id="MobiDB-lite"/>
    </source>
</evidence>
<comment type="similarity">
    <text evidence="2">Belongs to the MS4A family.</text>
</comment>
<dbReference type="Ensembl" id="ENSRFET00010003754.1">
    <property type="protein sequence ID" value="ENSRFEP00010003423.1"/>
    <property type="gene ID" value="ENSRFEG00010002429.1"/>
</dbReference>
<reference evidence="8 9" key="2">
    <citation type="journal article" date="2018" name="Annu Rev Anim Biosci">
        <title>Bat Biology, Genomes, and the Bat1K Project: To Generate Chromosome-Level Genomes for All Living Bat Species.</title>
        <authorList>
            <person name="Teeling E.C."/>
            <person name="Vernes S.C."/>
            <person name="Davalos L.M."/>
            <person name="Ray D.A."/>
            <person name="Gilbert M.T.P."/>
            <person name="Myers E."/>
        </authorList>
    </citation>
    <scope>NUCLEOTIDE SEQUENCE</scope>
</reference>
<dbReference type="PANTHER" id="PTHR23320">
    <property type="entry name" value="MEMBRANE-SPANNING 4-DOMAINS SUBFAMILY A MS4A -RELATED"/>
    <property type="match status" value="1"/>
</dbReference>
<evidence type="ECO:0000256" key="5">
    <source>
        <dbReference type="ARBA" id="ARBA00023136"/>
    </source>
</evidence>